<protein>
    <submittedName>
        <fullName evidence="2">F-box and leucine-rich repeat protein 13</fullName>
    </submittedName>
</protein>
<dbReference type="AlphaFoldDB" id="A0A665TKI3"/>
<reference evidence="2" key="1">
    <citation type="submission" date="2021-04" db="EMBL/GenBank/DDBJ databases">
        <authorList>
            <consortium name="Wellcome Sanger Institute Data Sharing"/>
        </authorList>
    </citation>
    <scope>NUCLEOTIDE SEQUENCE [LARGE SCALE GENOMIC DNA]</scope>
</reference>
<reference evidence="2" key="2">
    <citation type="submission" date="2025-08" db="UniProtKB">
        <authorList>
            <consortium name="Ensembl"/>
        </authorList>
    </citation>
    <scope>IDENTIFICATION</scope>
</reference>
<dbReference type="GO" id="GO:0031146">
    <property type="term" value="P:SCF-dependent proteasomal ubiquitin-dependent protein catabolic process"/>
    <property type="evidence" value="ECO:0007669"/>
    <property type="project" value="TreeGrafter"/>
</dbReference>
<evidence type="ECO:0000313" key="2">
    <source>
        <dbReference type="Ensembl" id="ENSENLP00000010379.1"/>
    </source>
</evidence>
<dbReference type="SMART" id="SM00367">
    <property type="entry name" value="LRR_CC"/>
    <property type="match status" value="10"/>
</dbReference>
<dbReference type="Ensembl" id="ENSENLT00000010844.1">
    <property type="protein sequence ID" value="ENSENLP00000010379.1"/>
    <property type="gene ID" value="ENSENLG00000004994.1"/>
</dbReference>
<feature type="domain" description="F-box/LRR-repeat protein 15-like leucin rich repeat" evidence="1">
    <location>
        <begin position="51"/>
        <end position="165"/>
    </location>
</feature>
<dbReference type="Gene3D" id="3.80.10.10">
    <property type="entry name" value="Ribonuclease Inhibitor"/>
    <property type="match status" value="3"/>
</dbReference>
<dbReference type="GO" id="GO:0019005">
    <property type="term" value="C:SCF ubiquitin ligase complex"/>
    <property type="evidence" value="ECO:0007669"/>
    <property type="project" value="TreeGrafter"/>
</dbReference>
<keyword evidence="3" id="KW-1185">Reference proteome</keyword>
<dbReference type="InterPro" id="IPR057207">
    <property type="entry name" value="FBXL15_LRR"/>
</dbReference>
<evidence type="ECO:0000259" key="1">
    <source>
        <dbReference type="Pfam" id="PF25372"/>
    </source>
</evidence>
<organism evidence="2 3">
    <name type="scientific">Echeneis naucrates</name>
    <name type="common">Live sharksucker</name>
    <dbReference type="NCBI Taxonomy" id="173247"/>
    <lineage>
        <taxon>Eukaryota</taxon>
        <taxon>Metazoa</taxon>
        <taxon>Chordata</taxon>
        <taxon>Craniata</taxon>
        <taxon>Vertebrata</taxon>
        <taxon>Euteleostomi</taxon>
        <taxon>Actinopterygii</taxon>
        <taxon>Neopterygii</taxon>
        <taxon>Teleostei</taxon>
        <taxon>Neoteleostei</taxon>
        <taxon>Acanthomorphata</taxon>
        <taxon>Carangaria</taxon>
        <taxon>Carangiformes</taxon>
        <taxon>Echeneidae</taxon>
        <taxon>Echeneis</taxon>
    </lineage>
</organism>
<dbReference type="Pfam" id="PF25372">
    <property type="entry name" value="DUF7885"/>
    <property type="match status" value="3"/>
</dbReference>
<sequence>CSVYYWLNCAEVCCTWKAIIQSGILWSQINLSVEKHWITDSTVKQILQNYRLFVIHLNLRGCTSLTWTSLKFIGECRNLQELNVSECFNVTDMMVQRIVEGCPCLLYLNLSCTIVTNKTLRELSRNCLNLQYLSLAYCYRFTDKGFLYLTTGKGCHNLIHLNLSGCTQVCVLLLVFDSSQENISPAFSLSCILGNNQLSDVSWKVLCSRSQGLGRLHAADCPRVTDTTLTLVSTLKNLQYLDISLCNKVSDVGIKYLTEGSSVTKLLELNISHCNITDISVMRIAQRMCKMRRLNLSHCKRLTDMSLDWLSGSSISSLDISGCNIQDQVLFGCLFLHLHRRKVTFGEHSCINITDIGIEKLCKTVRDLEHVDVSHCVALSDSAIRAISFYCTGLVTLWMPGCLKITDMAVQYLTSGSRYLQELDVSGCVLLTDRTLQLLERICPPLRSISMACCSNISKVAALKLQPRVKHWEHSSDYPPYCSGYNVGQINDPITRPFMTDDRWDVVEQRSVITRTACTHKT</sequence>
<accession>A0A665TKI3</accession>
<dbReference type="Proteomes" id="UP000472264">
    <property type="component" value="Chromosome 16"/>
</dbReference>
<dbReference type="InterPro" id="IPR006553">
    <property type="entry name" value="Leu-rich_rpt_Cys-con_subtyp"/>
</dbReference>
<dbReference type="InterPro" id="IPR032675">
    <property type="entry name" value="LRR_dom_sf"/>
</dbReference>
<feature type="domain" description="F-box/LRR-repeat protein 15-like leucin rich repeat" evidence="1">
    <location>
        <begin position="195"/>
        <end position="307"/>
    </location>
</feature>
<evidence type="ECO:0000313" key="3">
    <source>
        <dbReference type="Proteomes" id="UP000472264"/>
    </source>
</evidence>
<dbReference type="PANTHER" id="PTHR13318">
    <property type="entry name" value="PARTNER OF PAIRED, ISOFORM B-RELATED"/>
    <property type="match status" value="1"/>
</dbReference>
<name>A0A665TKI3_ECHNA</name>
<feature type="domain" description="F-box/LRR-repeat protein 15-like leucin rich repeat" evidence="1">
    <location>
        <begin position="313"/>
        <end position="441"/>
    </location>
</feature>
<reference evidence="2" key="3">
    <citation type="submission" date="2025-09" db="UniProtKB">
        <authorList>
            <consortium name="Ensembl"/>
        </authorList>
    </citation>
    <scope>IDENTIFICATION</scope>
</reference>
<proteinExistence type="predicted"/>
<dbReference type="SUPFAM" id="SSF52047">
    <property type="entry name" value="RNI-like"/>
    <property type="match status" value="2"/>
</dbReference>